<evidence type="ECO:0000256" key="4">
    <source>
        <dbReference type="ARBA" id="ARBA00023002"/>
    </source>
</evidence>
<dbReference type="EC" id="1.5.1.38" evidence="6"/>
<dbReference type="EMBL" id="RQIS01000006">
    <property type="protein sequence ID" value="RQH06937.1"/>
    <property type="molecule type" value="Genomic_DNA"/>
</dbReference>
<dbReference type="GO" id="GO:0046306">
    <property type="term" value="P:alkanesulfonate catabolic process"/>
    <property type="evidence" value="ECO:0007669"/>
    <property type="project" value="InterPro"/>
</dbReference>
<dbReference type="SUPFAM" id="SSF52218">
    <property type="entry name" value="Flavoproteins"/>
    <property type="match status" value="1"/>
</dbReference>
<evidence type="ECO:0000313" key="6">
    <source>
        <dbReference type="EMBL" id="RQH06937.1"/>
    </source>
</evidence>
<dbReference type="PANTHER" id="PTHR43408:SF1">
    <property type="entry name" value="FMN REDUCTASE (NADPH)"/>
    <property type="match status" value="1"/>
</dbReference>
<keyword evidence="3" id="KW-0288">FMN</keyword>
<dbReference type="RefSeq" id="WP_124150826.1">
    <property type="nucleotide sequence ID" value="NZ_RQIS01000006.1"/>
</dbReference>
<dbReference type="OrthoDB" id="1643408at2"/>
<keyword evidence="4 6" id="KW-0560">Oxidoreductase</keyword>
<evidence type="ECO:0000256" key="2">
    <source>
        <dbReference type="ARBA" id="ARBA00022630"/>
    </source>
</evidence>
<dbReference type="AlphaFoldDB" id="A0A3N6NEE8"/>
<comment type="caution">
    <text evidence="6">The sequence shown here is derived from an EMBL/GenBank/DDBJ whole genome shotgun (WGS) entry which is preliminary data.</text>
</comment>
<comment type="similarity">
    <text evidence="1">Belongs to the SsuE family.</text>
</comment>
<dbReference type="InterPro" id="IPR020048">
    <property type="entry name" value="NADPH-dep_FMN_reduc_SsuE"/>
</dbReference>
<proteinExistence type="inferred from homology"/>
<reference evidence="6 7" key="1">
    <citation type="submission" date="2018-11" db="EMBL/GenBank/DDBJ databases">
        <title>Paraburkholderia sp. DHOA04, isolated from soil.</title>
        <authorList>
            <person name="Gao Z.-H."/>
            <person name="Qiu L.-H."/>
            <person name="Fu J.-C."/>
        </authorList>
    </citation>
    <scope>NUCLEOTIDE SEQUENCE [LARGE SCALE GENOMIC DNA]</scope>
    <source>
        <strain evidence="6 7">DHOA04</strain>
    </source>
</reference>
<name>A0A3N6NEE8_9BURK</name>
<feature type="domain" description="NADPH-dependent FMN reductase-like" evidence="5">
    <location>
        <begin position="1"/>
        <end position="141"/>
    </location>
</feature>
<dbReference type="PANTHER" id="PTHR43408">
    <property type="entry name" value="FMN REDUCTASE (NADPH)"/>
    <property type="match status" value="1"/>
</dbReference>
<protein>
    <submittedName>
        <fullName evidence="6">FMN reductase (NADPH)</fullName>
        <ecNumber evidence="6">1.5.1.38</ecNumber>
    </submittedName>
</protein>
<sequence length="197" mass="20875">MTIIAISGSPSSTSRTQRLLSHLLSLLEHDGRETRLLSLSSLPGDAVVRADVTAPEIARALANIDKASVVIVGTPIYKAAYSGLLKIFLDLLPQRGLDGKIVLPIATGGSEAHLLALDYALRPVLQSLGADIVLPSVYALDRDIVWNADGDVTLDEPLRARVHGASQQIGTLVERLYARSYTAATGMCVEPAARVAA</sequence>
<dbReference type="InterPro" id="IPR029039">
    <property type="entry name" value="Flavoprotein-like_sf"/>
</dbReference>
<dbReference type="Gene3D" id="3.40.50.360">
    <property type="match status" value="1"/>
</dbReference>
<evidence type="ECO:0000256" key="3">
    <source>
        <dbReference type="ARBA" id="ARBA00022643"/>
    </source>
</evidence>
<evidence type="ECO:0000313" key="7">
    <source>
        <dbReference type="Proteomes" id="UP000272778"/>
    </source>
</evidence>
<dbReference type="NCBIfam" id="TIGR03567">
    <property type="entry name" value="FMN_reduc_SsuE"/>
    <property type="match status" value="1"/>
</dbReference>
<dbReference type="InterPro" id="IPR051814">
    <property type="entry name" value="NAD(P)H-dep_FMN_reductase"/>
</dbReference>
<evidence type="ECO:0000256" key="1">
    <source>
        <dbReference type="ARBA" id="ARBA00005990"/>
    </source>
</evidence>
<dbReference type="Proteomes" id="UP000272778">
    <property type="component" value="Unassembled WGS sequence"/>
</dbReference>
<accession>A0A3N6NEE8</accession>
<organism evidence="6 7">
    <name type="scientific">Paraburkholderia dinghuensis</name>
    <dbReference type="NCBI Taxonomy" id="2305225"/>
    <lineage>
        <taxon>Bacteria</taxon>
        <taxon>Pseudomonadati</taxon>
        <taxon>Pseudomonadota</taxon>
        <taxon>Betaproteobacteria</taxon>
        <taxon>Burkholderiales</taxon>
        <taxon>Burkholderiaceae</taxon>
        <taxon>Paraburkholderia</taxon>
    </lineage>
</organism>
<keyword evidence="7" id="KW-1185">Reference proteome</keyword>
<keyword evidence="2" id="KW-0285">Flavoprotein</keyword>
<evidence type="ECO:0000259" key="5">
    <source>
        <dbReference type="Pfam" id="PF03358"/>
    </source>
</evidence>
<dbReference type="InterPro" id="IPR005025">
    <property type="entry name" value="FMN_Rdtase-like_dom"/>
</dbReference>
<gene>
    <name evidence="6" type="primary">ssuE</name>
    <name evidence="6" type="ORF">D1Y85_09620</name>
</gene>
<dbReference type="Pfam" id="PF03358">
    <property type="entry name" value="FMN_red"/>
    <property type="match status" value="1"/>
</dbReference>
<dbReference type="GO" id="GO:0052873">
    <property type="term" value="F:FMN reductase (NADPH) activity"/>
    <property type="evidence" value="ECO:0007669"/>
    <property type="project" value="UniProtKB-EC"/>
</dbReference>